<feature type="signal peptide" evidence="5">
    <location>
        <begin position="1"/>
        <end position="33"/>
    </location>
</feature>
<dbReference type="EMBL" id="JASDAP010000015">
    <property type="protein sequence ID" value="KAK1891640.1"/>
    <property type="molecule type" value="Genomic_DNA"/>
</dbReference>
<dbReference type="GO" id="GO:0008168">
    <property type="term" value="F:methyltransferase activity"/>
    <property type="evidence" value="ECO:0007669"/>
    <property type="project" value="UniProtKB-KW"/>
</dbReference>
<keyword evidence="7" id="KW-1185">Reference proteome</keyword>
<dbReference type="GO" id="GO:0031533">
    <property type="term" value="C:mRNA capping enzyme complex"/>
    <property type="evidence" value="ECO:0007669"/>
    <property type="project" value="InterPro"/>
</dbReference>
<dbReference type="Pfam" id="PF15320">
    <property type="entry name" value="RAM"/>
    <property type="match status" value="1"/>
</dbReference>
<proteinExistence type="inferred from homology"/>
<comment type="caution">
    <text evidence="6">The sequence shown here is derived from an EMBL/GenBank/DDBJ whole genome shotgun (WGS) entry which is preliminary data.</text>
</comment>
<evidence type="ECO:0000256" key="2">
    <source>
        <dbReference type="ARBA" id="ARBA00023242"/>
    </source>
</evidence>
<protein>
    <submittedName>
        <fullName evidence="6">RNA guanine-N7 methyltransferase activating subunit</fullName>
    </submittedName>
</protein>
<dbReference type="PANTHER" id="PTHR48168:SF1">
    <property type="entry name" value="RNA GUANINE-N7 METHYLTRANSFERASE ACTIVATING SUBUNIT-RELATED"/>
    <property type="match status" value="1"/>
</dbReference>
<comment type="similarity">
    <text evidence="3">Belongs to the RAM family.</text>
</comment>
<dbReference type="AlphaFoldDB" id="A0AAD9BWI1"/>
<evidence type="ECO:0000256" key="3">
    <source>
        <dbReference type="ARBA" id="ARBA00034716"/>
    </source>
</evidence>
<organism evidence="6 7">
    <name type="scientific">Dissostichus eleginoides</name>
    <name type="common">Patagonian toothfish</name>
    <name type="synonym">Dissostichus amissus</name>
    <dbReference type="NCBI Taxonomy" id="100907"/>
    <lineage>
        <taxon>Eukaryota</taxon>
        <taxon>Metazoa</taxon>
        <taxon>Chordata</taxon>
        <taxon>Craniata</taxon>
        <taxon>Vertebrata</taxon>
        <taxon>Euteleostomi</taxon>
        <taxon>Actinopterygii</taxon>
        <taxon>Neopterygii</taxon>
        <taxon>Teleostei</taxon>
        <taxon>Neoteleostei</taxon>
        <taxon>Acanthomorphata</taxon>
        <taxon>Eupercaria</taxon>
        <taxon>Perciformes</taxon>
        <taxon>Notothenioidei</taxon>
        <taxon>Nototheniidae</taxon>
        <taxon>Dissostichus</taxon>
    </lineage>
</organism>
<keyword evidence="6" id="KW-0489">Methyltransferase</keyword>
<evidence type="ECO:0000313" key="7">
    <source>
        <dbReference type="Proteomes" id="UP001228049"/>
    </source>
</evidence>
<dbReference type="GO" id="GO:0003723">
    <property type="term" value="F:RNA binding"/>
    <property type="evidence" value="ECO:0007669"/>
    <property type="project" value="InterPro"/>
</dbReference>
<gene>
    <name evidence="6" type="ORF">KUDE01_010468</name>
</gene>
<reference evidence="6" key="1">
    <citation type="submission" date="2023-04" db="EMBL/GenBank/DDBJ databases">
        <title>Chromosome-level genome of Chaenocephalus aceratus.</title>
        <authorList>
            <person name="Park H."/>
        </authorList>
    </citation>
    <scope>NUCLEOTIDE SEQUENCE</scope>
    <source>
        <strain evidence="6">DE</strain>
        <tissue evidence="6">Muscle</tissue>
    </source>
</reference>
<dbReference type="InterPro" id="IPR028271">
    <property type="entry name" value="RAMAC"/>
</dbReference>
<sequence>MYVVPCVGNSEKSWCICFGLAHLFVCIISMAETTETRQSNEEMFANRFTSDDREYQQYLSRPADLPPIVEDWRSRGGGNRRGSRDR</sequence>
<keyword evidence="5" id="KW-0732">Signal</keyword>
<keyword evidence="6" id="KW-0808">Transferase</keyword>
<dbReference type="PANTHER" id="PTHR48168">
    <property type="entry name" value="RNA GUANINE-7 METHYLTRANSFERASE-ACTIVATING SUBUNIT-LIKE (PSEUDOGENE)-RELATED"/>
    <property type="match status" value="1"/>
</dbReference>
<comment type="subcellular location">
    <subcellularLocation>
        <location evidence="1">Nucleus</location>
    </subcellularLocation>
</comment>
<feature type="chain" id="PRO_5042158281" evidence="5">
    <location>
        <begin position="34"/>
        <end position="86"/>
    </location>
</feature>
<evidence type="ECO:0000256" key="4">
    <source>
        <dbReference type="SAM" id="MobiDB-lite"/>
    </source>
</evidence>
<name>A0AAD9BWI1_DISEL</name>
<keyword evidence="2" id="KW-0539">Nucleus</keyword>
<accession>A0AAD9BWI1</accession>
<evidence type="ECO:0000313" key="6">
    <source>
        <dbReference type="EMBL" id="KAK1891640.1"/>
    </source>
</evidence>
<evidence type="ECO:0000256" key="5">
    <source>
        <dbReference type="SAM" id="SignalP"/>
    </source>
</evidence>
<evidence type="ECO:0000256" key="1">
    <source>
        <dbReference type="ARBA" id="ARBA00004123"/>
    </source>
</evidence>
<feature type="region of interest" description="Disordered" evidence="4">
    <location>
        <begin position="67"/>
        <end position="86"/>
    </location>
</feature>
<dbReference type="Proteomes" id="UP001228049">
    <property type="component" value="Unassembled WGS sequence"/>
</dbReference>
<dbReference type="GO" id="GO:0106005">
    <property type="term" value="P:RNA 5'-cap (guanine-N7)-methylation"/>
    <property type="evidence" value="ECO:0007669"/>
    <property type="project" value="InterPro"/>
</dbReference>